<organism evidence="1 2">
    <name type="scientific">Piloderma croceum (strain F 1598)</name>
    <dbReference type="NCBI Taxonomy" id="765440"/>
    <lineage>
        <taxon>Eukaryota</taxon>
        <taxon>Fungi</taxon>
        <taxon>Dikarya</taxon>
        <taxon>Basidiomycota</taxon>
        <taxon>Agaricomycotina</taxon>
        <taxon>Agaricomycetes</taxon>
        <taxon>Agaricomycetidae</taxon>
        <taxon>Atheliales</taxon>
        <taxon>Atheliaceae</taxon>
        <taxon>Piloderma</taxon>
    </lineage>
</organism>
<reference evidence="1 2" key="1">
    <citation type="submission" date="2014-04" db="EMBL/GenBank/DDBJ databases">
        <authorList>
            <consortium name="DOE Joint Genome Institute"/>
            <person name="Kuo A."/>
            <person name="Tarkka M."/>
            <person name="Buscot F."/>
            <person name="Kohler A."/>
            <person name="Nagy L.G."/>
            <person name="Floudas D."/>
            <person name="Copeland A."/>
            <person name="Barry K.W."/>
            <person name="Cichocki N."/>
            <person name="Veneault-Fourrey C."/>
            <person name="LaButti K."/>
            <person name="Lindquist E.A."/>
            <person name="Lipzen A."/>
            <person name="Lundell T."/>
            <person name="Morin E."/>
            <person name="Murat C."/>
            <person name="Sun H."/>
            <person name="Tunlid A."/>
            <person name="Henrissat B."/>
            <person name="Grigoriev I.V."/>
            <person name="Hibbett D.S."/>
            <person name="Martin F."/>
            <person name="Nordberg H.P."/>
            <person name="Cantor M.N."/>
            <person name="Hua S.X."/>
        </authorList>
    </citation>
    <scope>NUCLEOTIDE SEQUENCE [LARGE SCALE GENOMIC DNA]</scope>
    <source>
        <strain evidence="1 2">F 1598</strain>
    </source>
</reference>
<dbReference type="HOGENOM" id="CLU_1704919_0_0_1"/>
<dbReference type="Proteomes" id="UP000054166">
    <property type="component" value="Unassembled WGS sequence"/>
</dbReference>
<accession>A0A0C3FBY0</accession>
<evidence type="ECO:0000313" key="2">
    <source>
        <dbReference type="Proteomes" id="UP000054166"/>
    </source>
</evidence>
<gene>
    <name evidence="1" type="ORF">PILCRDRAFT_8343</name>
</gene>
<sequence length="154" mass="17238">MTFGEFFDTFADIVPTLITLQLEGIILRVRSGEHCCPINFPSLTSLVIHYSDYLNEEYDDGNFIPNLWDCINMPALESLTLSIMDGELFHTSMDSLRCQHMTSTTKGGLKSLHLFNINIDGYADDLTLVCLNLSNLTLTGRATVPVLKFILEAN</sequence>
<evidence type="ECO:0000313" key="1">
    <source>
        <dbReference type="EMBL" id="KIM82105.1"/>
    </source>
</evidence>
<proteinExistence type="predicted"/>
<dbReference type="InParanoid" id="A0A0C3FBY0"/>
<dbReference type="EMBL" id="KN832996">
    <property type="protein sequence ID" value="KIM82105.1"/>
    <property type="molecule type" value="Genomic_DNA"/>
</dbReference>
<reference evidence="2" key="2">
    <citation type="submission" date="2015-01" db="EMBL/GenBank/DDBJ databases">
        <title>Evolutionary Origins and Diversification of the Mycorrhizal Mutualists.</title>
        <authorList>
            <consortium name="DOE Joint Genome Institute"/>
            <consortium name="Mycorrhizal Genomics Consortium"/>
            <person name="Kohler A."/>
            <person name="Kuo A."/>
            <person name="Nagy L.G."/>
            <person name="Floudas D."/>
            <person name="Copeland A."/>
            <person name="Barry K.W."/>
            <person name="Cichocki N."/>
            <person name="Veneault-Fourrey C."/>
            <person name="LaButti K."/>
            <person name="Lindquist E.A."/>
            <person name="Lipzen A."/>
            <person name="Lundell T."/>
            <person name="Morin E."/>
            <person name="Murat C."/>
            <person name="Riley R."/>
            <person name="Ohm R."/>
            <person name="Sun H."/>
            <person name="Tunlid A."/>
            <person name="Henrissat B."/>
            <person name="Grigoriev I.V."/>
            <person name="Hibbett D.S."/>
            <person name="Martin F."/>
        </authorList>
    </citation>
    <scope>NUCLEOTIDE SEQUENCE [LARGE SCALE GENOMIC DNA]</scope>
    <source>
        <strain evidence="2">F 1598</strain>
    </source>
</reference>
<dbReference type="AlphaFoldDB" id="A0A0C3FBY0"/>
<keyword evidence="2" id="KW-1185">Reference proteome</keyword>
<protein>
    <submittedName>
        <fullName evidence="1">Uncharacterized protein</fullName>
    </submittedName>
</protein>
<name>A0A0C3FBY0_PILCF</name>